<accession>A0AAJ0D123</accession>
<dbReference type="Proteomes" id="UP001251528">
    <property type="component" value="Unassembled WGS sequence"/>
</dbReference>
<comment type="caution">
    <text evidence="3">The sequence shown here is derived from an EMBL/GenBank/DDBJ whole genome shotgun (WGS) entry which is preliminary data.</text>
</comment>
<evidence type="ECO:0000313" key="3">
    <source>
        <dbReference type="EMBL" id="KAK2616440.1"/>
    </source>
</evidence>
<gene>
    <name evidence="3" type="ORF">QQS21_000682</name>
</gene>
<dbReference type="Gene3D" id="2.120.10.80">
    <property type="entry name" value="Kelch-type beta propeller"/>
    <property type="match status" value="2"/>
</dbReference>
<protein>
    <recommendedName>
        <fullName evidence="5">Kelch repeat protein</fullName>
    </recommendedName>
</protein>
<dbReference type="AlphaFoldDB" id="A0AAJ0D123"/>
<organism evidence="3 4">
    <name type="scientific">Conoideocrella luteorostrata</name>
    <dbReference type="NCBI Taxonomy" id="1105319"/>
    <lineage>
        <taxon>Eukaryota</taxon>
        <taxon>Fungi</taxon>
        <taxon>Dikarya</taxon>
        <taxon>Ascomycota</taxon>
        <taxon>Pezizomycotina</taxon>
        <taxon>Sordariomycetes</taxon>
        <taxon>Hypocreomycetidae</taxon>
        <taxon>Hypocreales</taxon>
        <taxon>Clavicipitaceae</taxon>
        <taxon>Conoideocrella</taxon>
    </lineage>
</organism>
<sequence length="334" mass="35847">MSPLHGRWSQIVSHSRLCRSSQALSVHASKAYVFGGEVLPRQPIDNQIDLVSLDAEARGEFQTLAANKAPSPRVGTASVTAHDNIWLFSGRGGLAMDPIEEQGNLWRYSTAESEWELVRTTSSLYPAARSYHATAFDGKNTIFLHAGCPAQGRLSDLWAFDIKTLAWTELPHAPGPARGGTSIAFCNGKLYRMGGFDGEAEQGGSIDVYEPSTKTWDTILFEADGTKGPTARSVAALVAVQTSAGEPMLISMFGEGDPSSLGHAGAGKMINDVWSFSVGILDWRKIEFAGGNAPTPRGWFAADVLREGDGDAVIVHGGLAEDNSRLGDVWRLDL</sequence>
<proteinExistence type="predicted"/>
<dbReference type="InterPro" id="IPR015915">
    <property type="entry name" value="Kelch-typ_b-propeller"/>
</dbReference>
<dbReference type="PANTHER" id="PTHR47435">
    <property type="entry name" value="KELCH REPEAT PROTEIN (AFU_ORTHOLOGUE AFUA_5G12780)"/>
    <property type="match status" value="1"/>
</dbReference>
<dbReference type="Pfam" id="PF24681">
    <property type="entry name" value="Kelch_KLHDC2_KLHL20_DRC7"/>
    <property type="match status" value="1"/>
</dbReference>
<evidence type="ECO:0000313" key="4">
    <source>
        <dbReference type="Proteomes" id="UP001251528"/>
    </source>
</evidence>
<keyword evidence="1" id="KW-0677">Repeat</keyword>
<evidence type="ECO:0000256" key="2">
    <source>
        <dbReference type="ARBA" id="ARBA00023004"/>
    </source>
</evidence>
<keyword evidence="4" id="KW-1185">Reference proteome</keyword>
<evidence type="ECO:0008006" key="5">
    <source>
        <dbReference type="Google" id="ProtNLM"/>
    </source>
</evidence>
<dbReference type="EMBL" id="JASWJB010000006">
    <property type="protein sequence ID" value="KAK2616440.1"/>
    <property type="molecule type" value="Genomic_DNA"/>
</dbReference>
<dbReference type="PANTHER" id="PTHR47435:SF4">
    <property type="entry name" value="KELCH REPEAT PROTEIN (AFU_ORTHOLOGUE AFUA_5G12780)"/>
    <property type="match status" value="1"/>
</dbReference>
<keyword evidence="2" id="KW-0408">Iron</keyword>
<evidence type="ECO:0000256" key="1">
    <source>
        <dbReference type="ARBA" id="ARBA00022737"/>
    </source>
</evidence>
<dbReference type="SUPFAM" id="SSF117281">
    <property type="entry name" value="Kelch motif"/>
    <property type="match status" value="2"/>
</dbReference>
<dbReference type="GO" id="GO:0019760">
    <property type="term" value="P:glucosinolate metabolic process"/>
    <property type="evidence" value="ECO:0007669"/>
    <property type="project" value="UniProtKB-ARBA"/>
</dbReference>
<reference evidence="3" key="1">
    <citation type="submission" date="2023-06" db="EMBL/GenBank/DDBJ databases">
        <title>Conoideocrella luteorostrata (Hypocreales: Clavicipitaceae), a potential biocontrol fungus for elongate hemlock scale in United States Christmas tree production areas.</title>
        <authorList>
            <person name="Barrett H."/>
            <person name="Lovett B."/>
            <person name="Macias A.M."/>
            <person name="Stajich J.E."/>
            <person name="Kasson M.T."/>
        </authorList>
    </citation>
    <scope>NUCLEOTIDE SEQUENCE</scope>
    <source>
        <strain evidence="3">ARSEF 14590</strain>
    </source>
</reference>
<name>A0AAJ0D123_9HYPO</name>